<dbReference type="InterPro" id="IPR039448">
    <property type="entry name" value="Beta_helix"/>
</dbReference>
<protein>
    <recommendedName>
        <fullName evidence="3">Right handed beta helix domain-containing protein</fullName>
    </recommendedName>
</protein>
<reference evidence="4 5" key="1">
    <citation type="journal article" date="2019" name="Int. J. Syst. Evol. Microbiol.">
        <title>The Global Catalogue of Microorganisms (GCM) 10K type strain sequencing project: providing services to taxonomists for standard genome sequencing and annotation.</title>
        <authorList>
            <consortium name="The Broad Institute Genomics Platform"/>
            <consortium name="The Broad Institute Genome Sequencing Center for Infectious Disease"/>
            <person name="Wu L."/>
            <person name="Ma J."/>
        </authorList>
    </citation>
    <scope>NUCLEOTIDE SEQUENCE [LARGE SCALE GENOMIC DNA]</scope>
    <source>
        <strain evidence="4 5">JCM 16013</strain>
    </source>
</reference>
<dbReference type="InterPro" id="IPR011050">
    <property type="entry name" value="Pectin_lyase_fold/virulence"/>
</dbReference>
<evidence type="ECO:0000313" key="4">
    <source>
        <dbReference type="EMBL" id="GAA1949471.1"/>
    </source>
</evidence>
<keyword evidence="2" id="KW-0472">Membrane</keyword>
<keyword evidence="2" id="KW-1133">Transmembrane helix</keyword>
<feature type="domain" description="Right handed beta helix" evidence="3">
    <location>
        <begin position="281"/>
        <end position="422"/>
    </location>
</feature>
<keyword evidence="5" id="KW-1185">Reference proteome</keyword>
<dbReference type="EMBL" id="BAAAQM010000001">
    <property type="protein sequence ID" value="GAA1949471.1"/>
    <property type="molecule type" value="Genomic_DNA"/>
</dbReference>
<evidence type="ECO:0000259" key="3">
    <source>
        <dbReference type="Pfam" id="PF13229"/>
    </source>
</evidence>
<feature type="compositionally biased region" description="Basic and acidic residues" evidence="1">
    <location>
        <begin position="1"/>
        <end position="11"/>
    </location>
</feature>
<comment type="caution">
    <text evidence="4">The sequence shown here is derived from an EMBL/GenBank/DDBJ whole genome shotgun (WGS) entry which is preliminary data.</text>
</comment>
<sequence>MSETLAERDSEAASLGEAEQPQSADPAPKNSAGGPRWDATRRRALATVFVVALLIAGTFHVAWPYLSGMNVSGPRTFYVAADGKDSNEGTSPKKAWHSLSQADHHVFQPGERLLLQGGASFSGSLTFHRGEAGDPAKPVIVGSYGSGRAAIVGSGDPGVSVYDTAGIDIRDLIVIGGGPSSGAASGIALFSDLPNGPKLEHVSVSDVDVSGFRVGVSVGGGVVGAGFRDVRVTDSLLHDNGDSGLRSYGPPFDAAEPRYANENLFISNVRAFANLGNALDHLHNTGSGIDLGSVRGAVVEHSVAYGNGANCDSREGPVGIWAYDSTGVVLQHNVAYDNHTGGLTDGGGFDLDQNVSDSVVQYNYSHDNDGPGYLLYTGKDNGAFARNVVRFNISRNDVRRPLNYASLVLAGRLTDISVYHNTVVLQGVGKQAPVVRFETGLQGVTLRDNIFESEGGRMIASSDTFSAKQVTLQGNDYYVPGRARWVVAWGTKSFGSLQAWSARTGQEMAGPQPVGLDLNPDLVLVPAPGWDPTGTPVPTPRATSPIAGRSPDLRTRFAVDEGLVDYFGTPLGAFTTAGAAQPVAVTG</sequence>
<feature type="transmembrane region" description="Helical" evidence="2">
    <location>
        <begin position="44"/>
        <end position="66"/>
    </location>
</feature>
<name>A0ABN2QCV5_9ACTN</name>
<dbReference type="SMART" id="SM00710">
    <property type="entry name" value="PbH1"/>
    <property type="match status" value="7"/>
</dbReference>
<dbReference type="Proteomes" id="UP001499854">
    <property type="component" value="Unassembled WGS sequence"/>
</dbReference>
<dbReference type="InterPro" id="IPR012334">
    <property type="entry name" value="Pectin_lyas_fold"/>
</dbReference>
<evidence type="ECO:0000313" key="5">
    <source>
        <dbReference type="Proteomes" id="UP001499854"/>
    </source>
</evidence>
<proteinExistence type="predicted"/>
<dbReference type="RefSeq" id="WP_344654822.1">
    <property type="nucleotide sequence ID" value="NZ_BAAAQM010000001.1"/>
</dbReference>
<dbReference type="Gene3D" id="2.160.20.10">
    <property type="entry name" value="Single-stranded right-handed beta-helix, Pectin lyase-like"/>
    <property type="match status" value="1"/>
</dbReference>
<keyword evidence="2" id="KW-0812">Transmembrane</keyword>
<evidence type="ECO:0000256" key="2">
    <source>
        <dbReference type="SAM" id="Phobius"/>
    </source>
</evidence>
<dbReference type="SUPFAM" id="SSF51126">
    <property type="entry name" value="Pectin lyase-like"/>
    <property type="match status" value="1"/>
</dbReference>
<dbReference type="Pfam" id="PF13229">
    <property type="entry name" value="Beta_helix"/>
    <property type="match status" value="1"/>
</dbReference>
<gene>
    <name evidence="4" type="ORF">GCM10009838_00660</name>
</gene>
<evidence type="ECO:0000256" key="1">
    <source>
        <dbReference type="SAM" id="MobiDB-lite"/>
    </source>
</evidence>
<dbReference type="InterPro" id="IPR006626">
    <property type="entry name" value="PbH1"/>
</dbReference>
<organism evidence="4 5">
    <name type="scientific">Catenulispora subtropica</name>
    <dbReference type="NCBI Taxonomy" id="450798"/>
    <lineage>
        <taxon>Bacteria</taxon>
        <taxon>Bacillati</taxon>
        <taxon>Actinomycetota</taxon>
        <taxon>Actinomycetes</taxon>
        <taxon>Catenulisporales</taxon>
        <taxon>Catenulisporaceae</taxon>
        <taxon>Catenulispora</taxon>
    </lineage>
</organism>
<feature type="region of interest" description="Disordered" evidence="1">
    <location>
        <begin position="1"/>
        <end position="37"/>
    </location>
</feature>
<accession>A0ABN2QCV5</accession>